<evidence type="ECO:0000313" key="8">
    <source>
        <dbReference type="Proteomes" id="UP000320390"/>
    </source>
</evidence>
<dbReference type="Pfam" id="PF02653">
    <property type="entry name" value="BPD_transp_2"/>
    <property type="match status" value="1"/>
</dbReference>
<comment type="subcellular location">
    <subcellularLocation>
        <location evidence="1">Cell membrane</location>
        <topology evidence="1">Multi-pass membrane protein</topology>
    </subcellularLocation>
</comment>
<reference evidence="7 8" key="1">
    <citation type="submission" date="2019-02" db="EMBL/GenBank/DDBJ databases">
        <title>Deep-cultivation of Planctomycetes and their phenomic and genomic characterization uncovers novel biology.</title>
        <authorList>
            <person name="Wiegand S."/>
            <person name="Jogler M."/>
            <person name="Boedeker C."/>
            <person name="Pinto D."/>
            <person name="Vollmers J."/>
            <person name="Rivas-Marin E."/>
            <person name="Kohn T."/>
            <person name="Peeters S.H."/>
            <person name="Heuer A."/>
            <person name="Rast P."/>
            <person name="Oberbeckmann S."/>
            <person name="Bunk B."/>
            <person name="Jeske O."/>
            <person name="Meyerdierks A."/>
            <person name="Storesund J.E."/>
            <person name="Kallscheuer N."/>
            <person name="Luecker S."/>
            <person name="Lage O.M."/>
            <person name="Pohl T."/>
            <person name="Merkel B.J."/>
            <person name="Hornburger P."/>
            <person name="Mueller R.-W."/>
            <person name="Bruemmer F."/>
            <person name="Labrenz M."/>
            <person name="Spormann A.M."/>
            <person name="Op den Camp H."/>
            <person name="Overmann J."/>
            <person name="Amann R."/>
            <person name="Jetten M.S.M."/>
            <person name="Mascher T."/>
            <person name="Medema M.H."/>
            <person name="Devos D.P."/>
            <person name="Kaster A.-K."/>
            <person name="Ovreas L."/>
            <person name="Rohde M."/>
            <person name="Galperin M.Y."/>
            <person name="Jogler C."/>
        </authorList>
    </citation>
    <scope>NUCLEOTIDE SEQUENCE [LARGE SCALE GENOMIC DNA]</scope>
    <source>
        <strain evidence="7 8">Poly30</strain>
    </source>
</reference>
<keyword evidence="4 6" id="KW-1133">Transmembrane helix</keyword>
<evidence type="ECO:0000256" key="1">
    <source>
        <dbReference type="ARBA" id="ARBA00004651"/>
    </source>
</evidence>
<dbReference type="PANTHER" id="PTHR32196">
    <property type="entry name" value="ABC TRANSPORTER PERMEASE PROTEIN YPHD-RELATED-RELATED"/>
    <property type="match status" value="1"/>
</dbReference>
<protein>
    <submittedName>
        <fullName evidence="7">Ribose transport system permease protein RbsC</fullName>
    </submittedName>
</protein>
<feature type="transmembrane region" description="Helical" evidence="6">
    <location>
        <begin position="75"/>
        <end position="96"/>
    </location>
</feature>
<evidence type="ECO:0000256" key="6">
    <source>
        <dbReference type="SAM" id="Phobius"/>
    </source>
</evidence>
<feature type="transmembrane region" description="Helical" evidence="6">
    <location>
        <begin position="301"/>
        <end position="320"/>
    </location>
</feature>
<keyword evidence="8" id="KW-1185">Reference proteome</keyword>
<evidence type="ECO:0000256" key="5">
    <source>
        <dbReference type="ARBA" id="ARBA00023136"/>
    </source>
</evidence>
<dbReference type="AlphaFoldDB" id="A0A518EKK6"/>
<dbReference type="InterPro" id="IPR001851">
    <property type="entry name" value="ABC_transp_permease"/>
</dbReference>
<dbReference type="RefSeq" id="WP_419190783.1">
    <property type="nucleotide sequence ID" value="NZ_CP036434.1"/>
</dbReference>
<organism evidence="7 8">
    <name type="scientific">Saltatorellus ferox</name>
    <dbReference type="NCBI Taxonomy" id="2528018"/>
    <lineage>
        <taxon>Bacteria</taxon>
        <taxon>Pseudomonadati</taxon>
        <taxon>Planctomycetota</taxon>
        <taxon>Planctomycetia</taxon>
        <taxon>Planctomycetia incertae sedis</taxon>
        <taxon>Saltatorellus</taxon>
    </lineage>
</organism>
<feature type="transmembrane region" description="Helical" evidence="6">
    <location>
        <begin position="20"/>
        <end position="44"/>
    </location>
</feature>
<dbReference type="GO" id="GO:0022857">
    <property type="term" value="F:transmembrane transporter activity"/>
    <property type="evidence" value="ECO:0007669"/>
    <property type="project" value="InterPro"/>
</dbReference>
<feature type="transmembrane region" description="Helical" evidence="6">
    <location>
        <begin position="170"/>
        <end position="191"/>
    </location>
</feature>
<feature type="transmembrane region" description="Helical" evidence="6">
    <location>
        <begin position="222"/>
        <end position="244"/>
    </location>
</feature>
<feature type="transmembrane region" description="Helical" evidence="6">
    <location>
        <begin position="256"/>
        <end position="289"/>
    </location>
</feature>
<dbReference type="GO" id="GO:0005886">
    <property type="term" value="C:plasma membrane"/>
    <property type="evidence" value="ECO:0007669"/>
    <property type="project" value="UniProtKB-SubCell"/>
</dbReference>
<dbReference type="EMBL" id="CP036434">
    <property type="protein sequence ID" value="QDV04625.1"/>
    <property type="molecule type" value="Genomic_DNA"/>
</dbReference>
<keyword evidence="5 6" id="KW-0472">Membrane</keyword>
<dbReference type="PANTHER" id="PTHR32196:SF72">
    <property type="entry name" value="RIBOSE IMPORT PERMEASE PROTEIN RBSC"/>
    <property type="match status" value="1"/>
</dbReference>
<keyword evidence="2" id="KW-1003">Cell membrane</keyword>
<gene>
    <name evidence="7" type="primary">rbsC_1</name>
    <name evidence="7" type="ORF">Poly30_01160</name>
</gene>
<keyword evidence="3 6" id="KW-0812">Transmembrane</keyword>
<proteinExistence type="predicted"/>
<evidence type="ECO:0000256" key="3">
    <source>
        <dbReference type="ARBA" id="ARBA00022692"/>
    </source>
</evidence>
<dbReference type="CDD" id="cd06579">
    <property type="entry name" value="TM_PBP1_transp_AraH_like"/>
    <property type="match status" value="1"/>
</dbReference>
<feature type="transmembrane region" description="Helical" evidence="6">
    <location>
        <begin position="102"/>
        <end position="120"/>
    </location>
</feature>
<feature type="transmembrane region" description="Helical" evidence="6">
    <location>
        <begin position="50"/>
        <end position="68"/>
    </location>
</feature>
<evidence type="ECO:0000313" key="7">
    <source>
        <dbReference type="EMBL" id="QDV04625.1"/>
    </source>
</evidence>
<evidence type="ECO:0000256" key="2">
    <source>
        <dbReference type="ARBA" id="ARBA00022475"/>
    </source>
</evidence>
<dbReference type="Proteomes" id="UP000320390">
    <property type="component" value="Chromosome"/>
</dbReference>
<evidence type="ECO:0000256" key="4">
    <source>
        <dbReference type="ARBA" id="ARBA00022989"/>
    </source>
</evidence>
<sequence>MTSPSPSARRTRLQQSLDTFGPFIGLAIVVILFSIIAPSGFLSLYNAKTVATQTVIVGLSAIGMVFVIRSGGIDLSVGSTIALASVATALGMRAGYGEIPSALIGVSAGALVGLVNGGLITRLSLPPFIVTLGTLGAARGVAKWLGDEQKVDAPSGWLQDAMSKSADTSVLGLAPGVWLMIACAGAAAILLRVTVFGTWTTAIGSNEPTARLCGVPVARMKLAIYVLCGAAAGLAGVLQFGRLTVGDPTTAMGKELDVIAAVVIGGASLSGGTGTILGAMIGAFLMATLANGCNLTGIPNYVQEILIGAIIVGAVALDGWRARARAAA</sequence>
<name>A0A518EKK6_9BACT</name>
<accession>A0A518EKK6</accession>